<dbReference type="AlphaFoldDB" id="A0A0B2ACP4"/>
<organism evidence="1 2">
    <name type="scientific">Microbacterium mangrovi</name>
    <dbReference type="NCBI Taxonomy" id="1348253"/>
    <lineage>
        <taxon>Bacteria</taxon>
        <taxon>Bacillati</taxon>
        <taxon>Actinomycetota</taxon>
        <taxon>Actinomycetes</taxon>
        <taxon>Micrococcales</taxon>
        <taxon>Microbacteriaceae</taxon>
        <taxon>Microbacterium</taxon>
    </lineage>
</organism>
<dbReference type="NCBIfam" id="NF003814">
    <property type="entry name" value="PRK05406.1-3"/>
    <property type="match status" value="1"/>
</dbReference>
<protein>
    <recommendedName>
        <fullName evidence="3">LamB/YcsF family protein</fullName>
    </recommendedName>
</protein>
<sequence length="255" mass="26085">MHVIDLNADLGETVSTLAGTAPTADDEAMFAVISSASIACGGHAGDAVSMADAAARAARTGVAIGAHPSYVDRENFGRVRVDVDPRTLQGQLEEQFAALRSAGADIRYVKPHGALYHSAGSDPETARAVTSAVAALAADLARPVPILGLGTEIERAAGDAGIPFVREAFLDRGYLADGTLVPRGMPGDLVHHPAEAAARAVHLVETGRLIAADGTLLRVDAGSLCLHGDSPGAVETAHAVRRALDAAGIAVRAPW</sequence>
<dbReference type="EMBL" id="JTDK01000002">
    <property type="protein sequence ID" value="KHK99543.1"/>
    <property type="molecule type" value="Genomic_DNA"/>
</dbReference>
<evidence type="ECO:0000313" key="2">
    <source>
        <dbReference type="Proteomes" id="UP000031030"/>
    </source>
</evidence>
<dbReference type="STRING" id="1348253.LK09_02660"/>
<comment type="caution">
    <text evidence="1">The sequence shown here is derived from an EMBL/GenBank/DDBJ whole genome shotgun (WGS) entry which is preliminary data.</text>
</comment>
<proteinExistence type="predicted"/>
<gene>
    <name evidence="1" type="ORF">LK09_02660</name>
</gene>
<dbReference type="InterPro" id="IPR005501">
    <property type="entry name" value="LamB/YcsF/PxpA-like"/>
</dbReference>
<evidence type="ECO:0000313" key="1">
    <source>
        <dbReference type="EMBL" id="KHK99543.1"/>
    </source>
</evidence>
<keyword evidence="2" id="KW-1185">Reference proteome</keyword>
<dbReference type="Gene3D" id="3.20.20.370">
    <property type="entry name" value="Glycoside hydrolase/deacetylase"/>
    <property type="match status" value="1"/>
</dbReference>
<dbReference type="CDD" id="cd10787">
    <property type="entry name" value="LamB_YcsF_like"/>
    <property type="match status" value="1"/>
</dbReference>
<reference evidence="1 2" key="1">
    <citation type="submission" date="2014-11" db="EMBL/GenBank/DDBJ databases">
        <title>Genome sequence of Microbacterium mangrovi MUSC 115(T).</title>
        <authorList>
            <person name="Lee L.-H."/>
        </authorList>
    </citation>
    <scope>NUCLEOTIDE SEQUENCE [LARGE SCALE GENOMIC DNA]</scope>
    <source>
        <strain evidence="1 2">MUSC 115</strain>
    </source>
</reference>
<dbReference type="Proteomes" id="UP000031030">
    <property type="component" value="Unassembled WGS sequence"/>
</dbReference>
<name>A0A0B2ACP4_9MICO</name>
<dbReference type="OrthoDB" id="9773478at2"/>
<dbReference type="PANTHER" id="PTHR30292">
    <property type="entry name" value="UNCHARACTERIZED PROTEIN YBGL-RELATED"/>
    <property type="match status" value="1"/>
</dbReference>
<dbReference type="Pfam" id="PF03746">
    <property type="entry name" value="LamB_YcsF"/>
    <property type="match status" value="1"/>
</dbReference>
<dbReference type="GO" id="GO:0005975">
    <property type="term" value="P:carbohydrate metabolic process"/>
    <property type="evidence" value="ECO:0007669"/>
    <property type="project" value="InterPro"/>
</dbReference>
<dbReference type="SUPFAM" id="SSF88713">
    <property type="entry name" value="Glycoside hydrolase/deacetylase"/>
    <property type="match status" value="1"/>
</dbReference>
<dbReference type="InterPro" id="IPR011330">
    <property type="entry name" value="Glyco_hydro/deAcase_b/a-brl"/>
</dbReference>
<evidence type="ECO:0008006" key="3">
    <source>
        <dbReference type="Google" id="ProtNLM"/>
    </source>
</evidence>
<accession>A0A0B2ACP4</accession>
<dbReference type="RefSeq" id="WP_039395475.1">
    <property type="nucleotide sequence ID" value="NZ_JTDK01000002.1"/>
</dbReference>
<dbReference type="PANTHER" id="PTHR30292:SF0">
    <property type="entry name" value="5-OXOPROLINASE SUBUNIT A"/>
    <property type="match status" value="1"/>
</dbReference>